<dbReference type="AlphaFoldDB" id="A0A4U0YYU3"/>
<dbReference type="EMBL" id="SWAU01000122">
    <property type="protein sequence ID" value="TKA96109.1"/>
    <property type="molecule type" value="Genomic_DNA"/>
</dbReference>
<dbReference type="RefSeq" id="WP_136793023.1">
    <property type="nucleotide sequence ID" value="NZ_SWAU01000122.1"/>
</dbReference>
<name>A0A4U0YYU3_9RHOB</name>
<protein>
    <submittedName>
        <fullName evidence="1">Glycosyltransferase family 1 protein</fullName>
    </submittedName>
</protein>
<organism evidence="1 2">
    <name type="scientific">Cereibacter changlensis</name>
    <dbReference type="NCBI Taxonomy" id="402884"/>
    <lineage>
        <taxon>Bacteria</taxon>
        <taxon>Pseudomonadati</taxon>
        <taxon>Pseudomonadota</taxon>
        <taxon>Alphaproteobacteria</taxon>
        <taxon>Rhodobacterales</taxon>
        <taxon>Paracoccaceae</taxon>
        <taxon>Cereibacter</taxon>
    </lineage>
</organism>
<evidence type="ECO:0000313" key="2">
    <source>
        <dbReference type="Proteomes" id="UP000306340"/>
    </source>
</evidence>
<proteinExistence type="predicted"/>
<dbReference type="Proteomes" id="UP000306340">
    <property type="component" value="Unassembled WGS sequence"/>
</dbReference>
<dbReference type="SUPFAM" id="SSF53756">
    <property type="entry name" value="UDP-Glycosyltransferase/glycogen phosphorylase"/>
    <property type="match status" value="1"/>
</dbReference>
<gene>
    <name evidence="1" type="ORF">FAZ78_13280</name>
</gene>
<comment type="caution">
    <text evidence="1">The sequence shown here is derived from an EMBL/GenBank/DDBJ whole genome shotgun (WGS) entry which is preliminary data.</text>
</comment>
<keyword evidence="1" id="KW-0808">Transferase</keyword>
<accession>A0A4U0YYU3</accession>
<reference evidence="1 2" key="1">
    <citation type="submission" date="2019-04" db="EMBL/GenBank/DDBJ databases">
        <title>Crypto-aerobic microbial life in anoxic (sulfidic) marine sediments.</title>
        <authorList>
            <person name="Bhattacharya S."/>
            <person name="Roy C."/>
            <person name="Mondal N."/>
            <person name="Sarkar J."/>
            <person name="Mandal S."/>
            <person name="Rameez M.J."/>
            <person name="Ghosh W."/>
        </authorList>
    </citation>
    <scope>NUCLEOTIDE SEQUENCE [LARGE SCALE GENOMIC DNA]</scope>
    <source>
        <strain evidence="1 2">SBBC</strain>
    </source>
</reference>
<sequence length="398" mass="41532">MGSVPPHGGRCLLLAWETGANLGHVFPLARLARQLEAEGFRCVVAAADLASAAIALHGTGLPLLQSPVWPPHAHAGNEDGQAGYLDILGLLGFGDPGKLGPVMQAWDGLLDLIRPDAVIADHAPALIPLLKARGIATIAVGNGFTLPPLLPTAFPPLSAARAPTVPETRLLASLRQALASLGHAAPPDWRSAFETRERIVFSAPELDPYHGLRHEPLCLPPEPLPTATALPPDPRLFVYIGAELPSLSAVVQCLSQLDCEVECYLRGLPAQACSFLASQGITVHRSPPDLSESLPRASHVLSQGGSGMAHAALAAGRPHGILALHGESRINAQALIGLGAGRLFPLGLDAEALLPVLKAFIADPELPEQALGAGRRLHGRGQIDGAEALRAALARSLR</sequence>
<dbReference type="Gene3D" id="3.40.50.2000">
    <property type="entry name" value="Glycogen Phosphorylase B"/>
    <property type="match status" value="2"/>
</dbReference>
<dbReference type="GO" id="GO:0016740">
    <property type="term" value="F:transferase activity"/>
    <property type="evidence" value="ECO:0007669"/>
    <property type="project" value="UniProtKB-KW"/>
</dbReference>
<evidence type="ECO:0000313" key="1">
    <source>
        <dbReference type="EMBL" id="TKA96109.1"/>
    </source>
</evidence>